<keyword evidence="4" id="KW-0698">rRNA processing</keyword>
<dbReference type="GO" id="GO:0006364">
    <property type="term" value="P:rRNA processing"/>
    <property type="evidence" value="ECO:0007669"/>
    <property type="project" value="UniProtKB-KW"/>
</dbReference>
<accession>A0AAD5U761</accession>
<feature type="region of interest" description="Disordered" evidence="6">
    <location>
        <begin position="249"/>
        <end position="274"/>
    </location>
</feature>
<reference evidence="7" key="1">
    <citation type="submission" date="2020-05" db="EMBL/GenBank/DDBJ databases">
        <title>Phylogenomic resolution of chytrid fungi.</title>
        <authorList>
            <person name="Stajich J.E."/>
            <person name="Amses K."/>
            <person name="Simmons R."/>
            <person name="Seto K."/>
            <person name="Myers J."/>
            <person name="Bonds A."/>
            <person name="Quandt C.A."/>
            <person name="Barry K."/>
            <person name="Liu P."/>
            <person name="Grigoriev I."/>
            <person name="Longcore J.E."/>
            <person name="James T.Y."/>
        </authorList>
    </citation>
    <scope>NUCLEOTIDE SEQUENCE</scope>
    <source>
        <strain evidence="7">JEL0476</strain>
    </source>
</reference>
<comment type="subcellular location">
    <subcellularLocation>
        <location evidence="2">Nucleus</location>
        <location evidence="2">Nucleolus</location>
    </subcellularLocation>
</comment>
<feature type="region of interest" description="Disordered" evidence="6">
    <location>
        <begin position="127"/>
        <end position="147"/>
    </location>
</feature>
<feature type="non-terminal residue" evidence="7">
    <location>
        <position position="274"/>
    </location>
</feature>
<gene>
    <name evidence="7" type="primary">UTP11L</name>
    <name evidence="7" type="ORF">HK099_003982</name>
</gene>
<protein>
    <submittedName>
        <fullName evidence="7">UTP11-like, U3 small nucleolar ribonucleoprotein</fullName>
    </submittedName>
</protein>
<comment type="caution">
    <text evidence="7">The sequence shown here is derived from an EMBL/GenBank/DDBJ whole genome shotgun (WGS) entry which is preliminary data.</text>
</comment>
<evidence type="ECO:0000313" key="8">
    <source>
        <dbReference type="Proteomes" id="UP001211065"/>
    </source>
</evidence>
<dbReference type="InterPro" id="IPR007144">
    <property type="entry name" value="SSU_processome_Utp11"/>
</dbReference>
<dbReference type="Proteomes" id="UP001211065">
    <property type="component" value="Unassembled WGS sequence"/>
</dbReference>
<evidence type="ECO:0000256" key="3">
    <source>
        <dbReference type="ARBA" id="ARBA00008105"/>
    </source>
</evidence>
<comment type="similarity">
    <text evidence="3">Belongs to the UTP11 family.</text>
</comment>
<dbReference type="PANTHER" id="PTHR12838:SF0">
    <property type="entry name" value="U3 SMALL NUCLEOLAR RNA-ASSOCIATED PROTEIN 11-RELATED"/>
    <property type="match status" value="1"/>
</dbReference>
<evidence type="ECO:0000313" key="7">
    <source>
        <dbReference type="EMBL" id="KAJ3226870.1"/>
    </source>
</evidence>
<organism evidence="7 8">
    <name type="scientific">Clydaea vesicula</name>
    <dbReference type="NCBI Taxonomy" id="447962"/>
    <lineage>
        <taxon>Eukaryota</taxon>
        <taxon>Fungi</taxon>
        <taxon>Fungi incertae sedis</taxon>
        <taxon>Chytridiomycota</taxon>
        <taxon>Chytridiomycota incertae sedis</taxon>
        <taxon>Chytridiomycetes</taxon>
        <taxon>Lobulomycetales</taxon>
        <taxon>Lobulomycetaceae</taxon>
        <taxon>Clydaea</taxon>
    </lineage>
</organism>
<name>A0AAD5U761_9FUNG</name>
<evidence type="ECO:0000256" key="2">
    <source>
        <dbReference type="ARBA" id="ARBA00004604"/>
    </source>
</evidence>
<evidence type="ECO:0000256" key="6">
    <source>
        <dbReference type="SAM" id="MobiDB-lite"/>
    </source>
</evidence>
<comment type="function">
    <text evidence="1">Involved in nucleolar processing of pre-18S ribosomal RNA.</text>
</comment>
<proteinExistence type="inferred from homology"/>
<dbReference type="GO" id="GO:0032040">
    <property type="term" value="C:small-subunit processome"/>
    <property type="evidence" value="ECO:0007669"/>
    <property type="project" value="InterPro"/>
</dbReference>
<keyword evidence="8" id="KW-1185">Reference proteome</keyword>
<keyword evidence="7" id="KW-0687">Ribonucleoprotein</keyword>
<keyword evidence="5" id="KW-0539">Nucleus</keyword>
<dbReference type="PIRSF" id="PIRSF015952">
    <property type="entry name" value="U3snoRNP11"/>
    <property type="match status" value="1"/>
</dbReference>
<feature type="compositionally biased region" description="Acidic residues" evidence="6">
    <location>
        <begin position="127"/>
        <end position="139"/>
    </location>
</feature>
<dbReference type="PANTHER" id="PTHR12838">
    <property type="entry name" value="U3 SMALL NUCLEOLAR RNA-ASSOCIATED PROTEIN 11"/>
    <property type="match status" value="1"/>
</dbReference>
<dbReference type="AlphaFoldDB" id="A0AAD5U761"/>
<dbReference type="Pfam" id="PF03998">
    <property type="entry name" value="Utp11"/>
    <property type="match status" value="1"/>
</dbReference>
<evidence type="ECO:0000256" key="5">
    <source>
        <dbReference type="ARBA" id="ARBA00023242"/>
    </source>
</evidence>
<evidence type="ECO:0000256" key="1">
    <source>
        <dbReference type="ARBA" id="ARBA00004099"/>
    </source>
</evidence>
<evidence type="ECO:0000256" key="4">
    <source>
        <dbReference type="ARBA" id="ARBA00022552"/>
    </source>
</evidence>
<dbReference type="EMBL" id="JADGJW010000027">
    <property type="protein sequence ID" value="KAJ3226870.1"/>
    <property type="molecule type" value="Genomic_DNA"/>
</dbReference>
<sequence length="274" mass="32809">NVVKKRKYKERSQLSSRSHLGLLEKKSDYKLRAKDFHKKQDTLKQLKEKATNRNPDEFYFEMINSKSVNGVHVKERKNNIDNDFLKLLRTQDKGYISLQRSVNLKKVEKFKETVHFLDREEEKEDAELEIIDSNSEDDGSFSGKEIVKNETKTKEVSHTIFVDDERQVEKFNPSQYFQTPESLISRKFNRPKFEQIKDFKLPKHITKEDLEYNQRLKEKKVIEINKRLHREAKLKKVQEEIELQKNLMGKGQRRKIGVKPDGTPLYKWRNERKK</sequence>